<protein>
    <submittedName>
        <fullName evidence="3">Uncharacterized protein</fullName>
    </submittedName>
</protein>
<dbReference type="Proteomes" id="UP000316580">
    <property type="component" value="Unassembled WGS sequence"/>
</dbReference>
<evidence type="ECO:0000313" key="1">
    <source>
        <dbReference type="EMBL" id="TNY48119.1"/>
    </source>
</evidence>
<evidence type="ECO:0000313" key="6">
    <source>
        <dbReference type="Proteomes" id="UP000325300"/>
    </source>
</evidence>
<accession>A0A5S4TJI3</accession>
<comment type="caution">
    <text evidence="3">The sequence shown here is derived from an EMBL/GenBank/DDBJ whole genome shotgun (WGS) entry which is preliminary data.</text>
</comment>
<gene>
    <name evidence="3" type="ORF">E0F66_06165</name>
    <name evidence="2" type="ORF">E0F67_07160</name>
    <name evidence="1" type="ORF">FGO82_02975</name>
</gene>
<dbReference type="AlphaFoldDB" id="A0A5S4TJI3"/>
<dbReference type="Proteomes" id="UP000325300">
    <property type="component" value="Unassembled WGS sequence"/>
</dbReference>
<evidence type="ECO:0000313" key="4">
    <source>
        <dbReference type="Proteomes" id="UP000316580"/>
    </source>
</evidence>
<proteinExistence type="predicted"/>
<sequence length="48" mass="5692">MLIIVWASPFDLSFSMNCLNANEHKLDESYVVEFLETRYKVLVLDQLR</sequence>
<evidence type="ECO:0000313" key="5">
    <source>
        <dbReference type="Proteomes" id="UP000324058"/>
    </source>
</evidence>
<dbReference type="EMBL" id="VCID01000499">
    <property type="protein sequence ID" value="TNY48119.1"/>
    <property type="molecule type" value="Genomic_DNA"/>
</dbReference>
<evidence type="ECO:0000313" key="3">
    <source>
        <dbReference type="EMBL" id="TYK99656.1"/>
    </source>
</evidence>
<dbReference type="EMBL" id="SJLI01000005">
    <property type="protein sequence ID" value="TYK94624.1"/>
    <property type="molecule type" value="Genomic_DNA"/>
</dbReference>
<reference evidence="5 6" key="1">
    <citation type="submission" date="2019-02" db="EMBL/GenBank/DDBJ databases">
        <title>Novel genomic isolates of S. pyogenes and S. dysgalactiae subsp. equisimilis associated to necrotising fasciitis (NSTI).</title>
        <authorList>
            <person name="Barrantes I."/>
        </authorList>
    </citation>
    <scope>NUCLEOTIDE SEQUENCE [LARGE SCALE GENOMIC DNA]</scope>
    <source>
        <strain evidence="3 5">SPY2028</strain>
        <strain evidence="2 6">SPY5003</strain>
    </source>
</reference>
<dbReference type="EMBL" id="SJLL01000005">
    <property type="protein sequence ID" value="TYK99656.1"/>
    <property type="molecule type" value="Genomic_DNA"/>
</dbReference>
<reference evidence="1 4" key="2">
    <citation type="submission" date="2019-05" db="EMBL/GenBank/DDBJ databases">
        <title>Novel genomic isolates of S.pyogenes and S.dysgalactiae subsp. equisimilis associated to necrotising fasciitis (NSTI).</title>
        <authorList>
            <person name="Barrantes I."/>
        </authorList>
    </citation>
    <scope>NUCLEOTIDE SEQUENCE [LARGE SCALE GENOMIC DNA]</scope>
    <source>
        <strain evidence="1 4">SPY6028</strain>
    </source>
</reference>
<organism evidence="3 5">
    <name type="scientific">Streptococcus pyogenes</name>
    <dbReference type="NCBI Taxonomy" id="1314"/>
    <lineage>
        <taxon>Bacteria</taxon>
        <taxon>Bacillati</taxon>
        <taxon>Bacillota</taxon>
        <taxon>Bacilli</taxon>
        <taxon>Lactobacillales</taxon>
        <taxon>Streptococcaceae</taxon>
        <taxon>Streptococcus</taxon>
    </lineage>
</organism>
<name>A0A5S4TJI3_STRPY</name>
<dbReference type="Proteomes" id="UP000324058">
    <property type="component" value="Unassembled WGS sequence"/>
</dbReference>
<evidence type="ECO:0000313" key="2">
    <source>
        <dbReference type="EMBL" id="TYK94624.1"/>
    </source>
</evidence>